<dbReference type="GO" id="GO:0019843">
    <property type="term" value="F:rRNA binding"/>
    <property type="evidence" value="ECO:0007669"/>
    <property type="project" value="UniProtKB-UniRule"/>
</dbReference>
<dbReference type="SUPFAM" id="SSF56053">
    <property type="entry name" value="Ribosomal protein L6"/>
    <property type="match status" value="2"/>
</dbReference>
<evidence type="ECO:0000259" key="7">
    <source>
        <dbReference type="Pfam" id="PF00347"/>
    </source>
</evidence>
<dbReference type="Proteomes" id="UP000064525">
    <property type="component" value="Chromosome I"/>
</dbReference>
<dbReference type="Gene3D" id="3.90.930.12">
    <property type="entry name" value="Ribosomal protein L6, alpha-beta domain"/>
    <property type="match status" value="2"/>
</dbReference>
<dbReference type="EMBL" id="LN907858">
    <property type="protein sequence ID" value="CUU40294.1"/>
    <property type="molecule type" value="Genomic_DNA"/>
</dbReference>
<protein>
    <recommendedName>
        <fullName evidence="4">Large ribosomal subunit protein uL6</fullName>
    </recommendedName>
</protein>
<dbReference type="InterPro" id="IPR002358">
    <property type="entry name" value="Ribosomal_uL6_CS"/>
</dbReference>
<evidence type="ECO:0000313" key="9">
    <source>
        <dbReference type="EMBL" id="TLD78043.1"/>
    </source>
</evidence>
<dbReference type="PRINTS" id="PR00059">
    <property type="entry name" value="RIBOSOMALL6"/>
</dbReference>
<dbReference type="GeneID" id="78151598"/>
<keyword evidence="4 6" id="KW-0694">RNA-binding</keyword>
<evidence type="ECO:0000256" key="3">
    <source>
        <dbReference type="ARBA" id="ARBA00023274"/>
    </source>
</evidence>
<dbReference type="HAMAP" id="MF_01365_B">
    <property type="entry name" value="Ribosomal_uL6_B"/>
    <property type="match status" value="1"/>
</dbReference>
<dbReference type="EMBL" id="JRPF02000011">
    <property type="protein sequence ID" value="TLD78043.1"/>
    <property type="molecule type" value="Genomic_DNA"/>
</dbReference>
<evidence type="ECO:0000256" key="2">
    <source>
        <dbReference type="ARBA" id="ARBA00022980"/>
    </source>
</evidence>
<dbReference type="OrthoDB" id="9805007at2"/>
<dbReference type="STRING" id="76936.BN2458_PEG1411"/>
<evidence type="ECO:0000256" key="5">
    <source>
        <dbReference type="RuleBase" id="RU003869"/>
    </source>
</evidence>
<name>A0A099UGD0_9HELI</name>
<dbReference type="PIRSF" id="PIRSF002162">
    <property type="entry name" value="Ribosomal_L6"/>
    <property type="match status" value="1"/>
</dbReference>
<keyword evidence="10" id="KW-1185">Reference proteome</keyword>
<evidence type="ECO:0000313" key="10">
    <source>
        <dbReference type="Proteomes" id="UP000029925"/>
    </source>
</evidence>
<dbReference type="Proteomes" id="UP000029925">
    <property type="component" value="Unassembled WGS sequence"/>
</dbReference>
<organism evidence="8 11">
    <name type="scientific">Helicobacter typhlonius</name>
    <dbReference type="NCBI Taxonomy" id="76936"/>
    <lineage>
        <taxon>Bacteria</taxon>
        <taxon>Pseudomonadati</taxon>
        <taxon>Campylobacterota</taxon>
        <taxon>Epsilonproteobacteria</taxon>
        <taxon>Campylobacterales</taxon>
        <taxon>Helicobacteraceae</taxon>
        <taxon>Helicobacter</taxon>
    </lineage>
</organism>
<gene>
    <name evidence="4" type="primary">rplF</name>
    <name evidence="8" type="ORF">BN2458_PEG1411</name>
    <name evidence="9" type="ORF">LS75_008170</name>
</gene>
<dbReference type="AlphaFoldDB" id="A0A099UGD0"/>
<evidence type="ECO:0000256" key="6">
    <source>
        <dbReference type="RuleBase" id="RU003870"/>
    </source>
</evidence>
<proteinExistence type="inferred from homology"/>
<keyword evidence="2 4" id="KW-0689">Ribosomal protein</keyword>
<evidence type="ECO:0000313" key="8">
    <source>
        <dbReference type="EMBL" id="CUU40294.1"/>
    </source>
</evidence>
<dbReference type="GO" id="GO:0002181">
    <property type="term" value="P:cytoplasmic translation"/>
    <property type="evidence" value="ECO:0007669"/>
    <property type="project" value="TreeGrafter"/>
</dbReference>
<dbReference type="InterPro" id="IPR019906">
    <property type="entry name" value="Ribosomal_uL6_bac-type"/>
</dbReference>
<comment type="similarity">
    <text evidence="1 4 5">Belongs to the universal ribosomal protein uL6 family.</text>
</comment>
<keyword evidence="3 4" id="KW-0687">Ribonucleoprotein</keyword>
<sequence>MSRVGKKPINIPKGVEVSLQGSKVVFKGAKEQKELETHGRVKIDLQGDTLSFECIDSQAQSRAYWGTYRALANNIVIGLSQGFTKVLEINGVGYKASVSGKNLEMALGFSHPVIYPIPAGIEMSVDKNTITIKGADKQQVGQIAAEIREFRPPEPYKGKGIKYSDETILRKAGKTSKK</sequence>
<dbReference type="KEGG" id="hty:BN2458_PEG1411"/>
<dbReference type="InterPro" id="IPR020040">
    <property type="entry name" value="Ribosomal_uL6_a/b-dom"/>
</dbReference>
<dbReference type="GO" id="GO:0003735">
    <property type="term" value="F:structural constituent of ribosome"/>
    <property type="evidence" value="ECO:0007669"/>
    <property type="project" value="UniProtKB-UniRule"/>
</dbReference>
<evidence type="ECO:0000313" key="11">
    <source>
        <dbReference type="Proteomes" id="UP000064525"/>
    </source>
</evidence>
<reference evidence="8" key="2">
    <citation type="submission" date="2015-11" db="EMBL/GenBank/DDBJ databases">
        <authorList>
            <person name="Zhang Y."/>
            <person name="Guo Z."/>
        </authorList>
    </citation>
    <scope>NUCLEOTIDE SEQUENCE</scope>
    <source>
        <strain evidence="8">1</strain>
    </source>
</reference>
<comment type="function">
    <text evidence="4 6">This protein binds to the 23S rRNA, and is important in its secondary structure. It is located near the subunit interface in the base of the L7/L12 stalk, and near the tRNA binding site of the peptidyltransferase center.</text>
</comment>
<evidence type="ECO:0000256" key="1">
    <source>
        <dbReference type="ARBA" id="ARBA00009356"/>
    </source>
</evidence>
<dbReference type="PATRIC" id="fig|76936.10.peg.1378"/>
<accession>A0A099UGD0</accession>
<dbReference type="PANTHER" id="PTHR11655">
    <property type="entry name" value="60S/50S RIBOSOMAL PROTEIN L6/L9"/>
    <property type="match status" value="1"/>
</dbReference>
<dbReference type="FunFam" id="3.90.930.12:FF:000001">
    <property type="entry name" value="50S ribosomal protein L6"/>
    <property type="match status" value="1"/>
</dbReference>
<dbReference type="InterPro" id="IPR000702">
    <property type="entry name" value="Ribosomal_uL6-like"/>
</dbReference>
<dbReference type="Pfam" id="PF00347">
    <property type="entry name" value="Ribosomal_L6"/>
    <property type="match status" value="2"/>
</dbReference>
<feature type="domain" description="Large ribosomal subunit protein uL6 alpha-beta" evidence="7">
    <location>
        <begin position="91"/>
        <end position="163"/>
    </location>
</feature>
<feature type="domain" description="Large ribosomal subunit protein uL6 alpha-beta" evidence="7">
    <location>
        <begin position="11"/>
        <end position="82"/>
    </location>
</feature>
<reference evidence="9 10" key="1">
    <citation type="journal article" date="2014" name="Genome Announc.">
        <title>Draft genome sequences of eight enterohepatic helicobacter species isolated from both laboratory and wild rodents.</title>
        <authorList>
            <person name="Sheh A."/>
            <person name="Shen Z."/>
            <person name="Fox J.G."/>
        </authorList>
    </citation>
    <scope>NUCLEOTIDE SEQUENCE [LARGE SCALE GENOMIC DNA]</scope>
    <source>
        <strain evidence="9 10">MIT 98-6810</strain>
    </source>
</reference>
<keyword evidence="4 6" id="KW-0699">rRNA-binding</keyword>
<dbReference type="GO" id="GO:0022625">
    <property type="term" value="C:cytosolic large ribosomal subunit"/>
    <property type="evidence" value="ECO:0007669"/>
    <property type="project" value="UniProtKB-UniRule"/>
</dbReference>
<dbReference type="PROSITE" id="PS00525">
    <property type="entry name" value="RIBOSOMAL_L6_1"/>
    <property type="match status" value="1"/>
</dbReference>
<dbReference type="NCBIfam" id="TIGR03654">
    <property type="entry name" value="L6_bact"/>
    <property type="match status" value="1"/>
</dbReference>
<dbReference type="RefSeq" id="WP_034326489.1">
    <property type="nucleotide sequence ID" value="NZ_CAJTQN010000009.1"/>
</dbReference>
<dbReference type="PANTHER" id="PTHR11655:SF14">
    <property type="entry name" value="LARGE RIBOSOMAL SUBUNIT PROTEIN UL6M"/>
    <property type="match status" value="1"/>
</dbReference>
<dbReference type="InterPro" id="IPR036789">
    <property type="entry name" value="Ribosomal_uL6-like_a/b-dom_sf"/>
</dbReference>
<reference evidence="11" key="3">
    <citation type="submission" date="2015-11" db="EMBL/GenBank/DDBJ databases">
        <authorList>
            <person name="Anvar S.Y."/>
        </authorList>
    </citation>
    <scope>NUCLEOTIDE SEQUENCE [LARGE SCALE GENOMIC DNA]</scope>
</reference>
<comment type="subunit">
    <text evidence="4">Part of the 50S ribosomal subunit.</text>
</comment>
<evidence type="ECO:0000256" key="4">
    <source>
        <dbReference type="HAMAP-Rule" id="MF_01365"/>
    </source>
</evidence>